<evidence type="ECO:0000259" key="7">
    <source>
        <dbReference type="PROSITE" id="PS51819"/>
    </source>
</evidence>
<evidence type="ECO:0000313" key="8">
    <source>
        <dbReference type="EMBL" id="SFB28622.1"/>
    </source>
</evidence>
<comment type="cofactor">
    <cofactor evidence="6">
        <name>Mg(2+)</name>
        <dbReference type="ChEBI" id="CHEBI:18420"/>
    </cofactor>
</comment>
<evidence type="ECO:0000256" key="5">
    <source>
        <dbReference type="ARBA" id="ARBA00023251"/>
    </source>
</evidence>
<dbReference type="EC" id="2.5.1.-" evidence="6"/>
<accession>A0A1I0ZTC8</accession>
<sequence length="137" mass="16168">MKINHLLFSVSELEKSIQFYQEVFGAKLLVKGRSTAYFDLDGLWLALNVEKDISRNEIHESYTHTAFSIDESEFDDTYTKLERLGVNILTGRPRDKRDKQSIYFTDPDGHKFEFHTGTLKDRVEYYKEAKPHMTFYD</sequence>
<gene>
    <name evidence="6" type="primary">fosB</name>
    <name evidence="8" type="ORF">SAMN04488072_11339</name>
</gene>
<dbReference type="InterPro" id="IPR051332">
    <property type="entry name" value="Fosfomycin_Res_Enzymes"/>
</dbReference>
<evidence type="ECO:0000256" key="6">
    <source>
        <dbReference type="HAMAP-Rule" id="MF_01512"/>
    </source>
</evidence>
<dbReference type="CDD" id="cd08363">
    <property type="entry name" value="FosB"/>
    <property type="match status" value="1"/>
</dbReference>
<comment type="similarity">
    <text evidence="6">Belongs to the fosfomycin resistance protein family. FosB subfamily.</text>
</comment>
<evidence type="ECO:0000256" key="3">
    <source>
        <dbReference type="ARBA" id="ARBA00022723"/>
    </source>
</evidence>
<dbReference type="GO" id="GO:0046677">
    <property type="term" value="P:response to antibiotic"/>
    <property type="evidence" value="ECO:0007669"/>
    <property type="project" value="UniProtKB-UniRule"/>
</dbReference>
<evidence type="ECO:0000256" key="1">
    <source>
        <dbReference type="ARBA" id="ARBA00022490"/>
    </source>
</evidence>
<evidence type="ECO:0000313" key="9">
    <source>
        <dbReference type="Proteomes" id="UP000198642"/>
    </source>
</evidence>
<dbReference type="Gene3D" id="3.10.180.10">
    <property type="entry name" value="2,3-Dihydroxybiphenyl 1,2-Dioxygenase, domain 1"/>
    <property type="match status" value="1"/>
</dbReference>
<dbReference type="Pfam" id="PF00903">
    <property type="entry name" value="Glyoxalase"/>
    <property type="match status" value="1"/>
</dbReference>
<evidence type="ECO:0000256" key="2">
    <source>
        <dbReference type="ARBA" id="ARBA00022679"/>
    </source>
</evidence>
<feature type="binding site" evidence="6">
    <location>
        <position position="113"/>
    </location>
    <ligand>
        <name>Mg(2+)</name>
        <dbReference type="ChEBI" id="CHEBI:18420"/>
    </ligand>
</feature>
<dbReference type="InterPro" id="IPR004360">
    <property type="entry name" value="Glyas_Fos-R_dOase_dom"/>
</dbReference>
<keyword evidence="9" id="KW-1185">Reference proteome</keyword>
<dbReference type="HAMAP" id="MF_01512">
    <property type="entry name" value="FosB"/>
    <property type="match status" value="1"/>
</dbReference>
<dbReference type="PANTHER" id="PTHR36113:SF6">
    <property type="entry name" value="FOSFOMYCIN RESISTANCE PROTEIN FOSX"/>
    <property type="match status" value="1"/>
</dbReference>
<dbReference type="GO" id="GO:0016765">
    <property type="term" value="F:transferase activity, transferring alkyl or aryl (other than methyl) groups"/>
    <property type="evidence" value="ECO:0007669"/>
    <property type="project" value="UniProtKB-UniRule"/>
</dbReference>
<reference evidence="8 9" key="1">
    <citation type="submission" date="2016-10" db="EMBL/GenBank/DDBJ databases">
        <authorList>
            <person name="de Groot N.N."/>
        </authorList>
    </citation>
    <scope>NUCLEOTIDE SEQUENCE [LARGE SCALE GENOMIC DNA]</scope>
    <source>
        <strain evidence="8 9">CGMCC 1.3702</strain>
    </source>
</reference>
<keyword evidence="5 6" id="KW-0046">Antibiotic resistance</keyword>
<comment type="function">
    <text evidence="6">Metallothiol transferase which confers resistance to fosfomycin by catalyzing the addition of a thiol cofactor to fosfomycin. L-cysteine is probably the physiological thiol donor.</text>
</comment>
<comment type="subcellular location">
    <subcellularLocation>
        <location evidence="6">Cytoplasm</location>
    </subcellularLocation>
</comment>
<feature type="domain" description="VOC" evidence="7">
    <location>
        <begin position="2"/>
        <end position="117"/>
    </location>
</feature>
<dbReference type="PROSITE" id="PS51819">
    <property type="entry name" value="VOC"/>
    <property type="match status" value="1"/>
</dbReference>
<protein>
    <recommendedName>
        <fullName evidence="6">Metallothiol transferase FosB</fullName>
        <ecNumber evidence="6">2.5.1.-</ecNumber>
    </recommendedName>
    <alternativeName>
        <fullName evidence="6">Fosfomycin resistance protein</fullName>
    </alternativeName>
</protein>
<feature type="binding site" evidence="6">
    <location>
        <position position="64"/>
    </location>
    <ligand>
        <name>Mg(2+)</name>
        <dbReference type="ChEBI" id="CHEBI:18420"/>
    </ligand>
</feature>
<dbReference type="EMBL" id="FOJW01000013">
    <property type="protein sequence ID" value="SFB28622.1"/>
    <property type="molecule type" value="Genomic_DNA"/>
</dbReference>
<keyword evidence="2 6" id="KW-0808">Transferase</keyword>
<keyword evidence="3 6" id="KW-0479">Metal-binding</keyword>
<dbReference type="GO" id="GO:0005737">
    <property type="term" value="C:cytoplasm"/>
    <property type="evidence" value="ECO:0007669"/>
    <property type="project" value="UniProtKB-SubCell"/>
</dbReference>
<keyword evidence="4 6" id="KW-0460">Magnesium</keyword>
<name>A0A1I0ZTC8_9BACI</name>
<dbReference type="InterPro" id="IPR029068">
    <property type="entry name" value="Glyas_Bleomycin-R_OHBP_Dase"/>
</dbReference>
<keyword evidence="1 6" id="KW-0963">Cytoplasm</keyword>
<dbReference type="InterPro" id="IPR037523">
    <property type="entry name" value="VOC_core"/>
</dbReference>
<dbReference type="AlphaFoldDB" id="A0A1I0ZTC8"/>
<comment type="subunit">
    <text evidence="6">Homodimer.</text>
</comment>
<dbReference type="STRING" id="237679.SAMN04488072_11339"/>
<dbReference type="GO" id="GO:0000287">
    <property type="term" value="F:magnesium ion binding"/>
    <property type="evidence" value="ECO:0007669"/>
    <property type="project" value="UniProtKB-UniRule"/>
</dbReference>
<evidence type="ECO:0000256" key="4">
    <source>
        <dbReference type="ARBA" id="ARBA00022842"/>
    </source>
</evidence>
<organism evidence="8 9">
    <name type="scientific">Lentibacillus halodurans</name>
    <dbReference type="NCBI Taxonomy" id="237679"/>
    <lineage>
        <taxon>Bacteria</taxon>
        <taxon>Bacillati</taxon>
        <taxon>Bacillota</taxon>
        <taxon>Bacilli</taxon>
        <taxon>Bacillales</taxon>
        <taxon>Bacillaceae</taxon>
        <taxon>Lentibacillus</taxon>
    </lineage>
</organism>
<dbReference type="Proteomes" id="UP000198642">
    <property type="component" value="Unassembled WGS sequence"/>
</dbReference>
<proteinExistence type="inferred from homology"/>
<dbReference type="NCBIfam" id="NF003152">
    <property type="entry name" value="PRK04101.1"/>
    <property type="match status" value="1"/>
</dbReference>
<dbReference type="InterPro" id="IPR022858">
    <property type="entry name" value="Metallothiol_Trafse_FosB"/>
</dbReference>
<dbReference type="SUPFAM" id="SSF54593">
    <property type="entry name" value="Glyoxalase/Bleomycin resistance protein/Dihydroxybiphenyl dioxygenase"/>
    <property type="match status" value="1"/>
</dbReference>
<feature type="binding site" evidence="6">
    <location>
        <position position="5"/>
    </location>
    <ligand>
        <name>Mg(2+)</name>
        <dbReference type="ChEBI" id="CHEBI:18420"/>
    </ligand>
</feature>
<dbReference type="RefSeq" id="WP_425283925.1">
    <property type="nucleotide sequence ID" value="NZ_FOJW01000013.1"/>
</dbReference>
<dbReference type="PANTHER" id="PTHR36113">
    <property type="entry name" value="LYASE, PUTATIVE-RELATED-RELATED"/>
    <property type="match status" value="1"/>
</dbReference>